<evidence type="ECO:0000313" key="1">
    <source>
        <dbReference type="EMBL" id="OHA26218.1"/>
    </source>
</evidence>
<protein>
    <submittedName>
        <fullName evidence="1">Uncharacterized protein</fullName>
    </submittedName>
</protein>
<evidence type="ECO:0000313" key="2">
    <source>
        <dbReference type="Proteomes" id="UP000177943"/>
    </source>
</evidence>
<dbReference type="Proteomes" id="UP000177943">
    <property type="component" value="Unassembled WGS sequence"/>
</dbReference>
<gene>
    <name evidence="1" type="ORF">A3D56_03565</name>
</gene>
<dbReference type="EMBL" id="MHRP01000035">
    <property type="protein sequence ID" value="OHA26218.1"/>
    <property type="molecule type" value="Genomic_DNA"/>
</dbReference>
<organism evidence="1 2">
    <name type="scientific">Candidatus Taylorbacteria bacterium RIFCSPHIGHO2_02_FULL_45_35</name>
    <dbReference type="NCBI Taxonomy" id="1802311"/>
    <lineage>
        <taxon>Bacteria</taxon>
        <taxon>Candidatus Tayloriibacteriota</taxon>
    </lineage>
</organism>
<name>A0A1G2MQT0_9BACT</name>
<proteinExistence type="predicted"/>
<dbReference type="AlphaFoldDB" id="A0A1G2MQT0"/>
<sequence>MLTPSLRSQFVTKILASKTGEKFRVVFIVTLVQGEVQARMISAEPLEVDSSRKKEIKALGGEVKSVVKESEVTPTLKTPSPFFNNFLFFTSQPTRAPSNSF</sequence>
<reference evidence="1 2" key="1">
    <citation type="journal article" date="2016" name="Nat. Commun.">
        <title>Thousands of microbial genomes shed light on interconnected biogeochemical processes in an aquifer system.</title>
        <authorList>
            <person name="Anantharaman K."/>
            <person name="Brown C.T."/>
            <person name="Hug L.A."/>
            <person name="Sharon I."/>
            <person name="Castelle C.J."/>
            <person name="Probst A.J."/>
            <person name="Thomas B.C."/>
            <person name="Singh A."/>
            <person name="Wilkins M.J."/>
            <person name="Karaoz U."/>
            <person name="Brodie E.L."/>
            <person name="Williams K.H."/>
            <person name="Hubbard S.S."/>
            <person name="Banfield J.F."/>
        </authorList>
    </citation>
    <scope>NUCLEOTIDE SEQUENCE [LARGE SCALE GENOMIC DNA]</scope>
</reference>
<accession>A0A1G2MQT0</accession>
<comment type="caution">
    <text evidence="1">The sequence shown here is derived from an EMBL/GenBank/DDBJ whole genome shotgun (WGS) entry which is preliminary data.</text>
</comment>